<evidence type="ECO:0000313" key="4">
    <source>
        <dbReference type="EMBL" id="ORV43488.1"/>
    </source>
</evidence>
<evidence type="ECO:0000259" key="2">
    <source>
        <dbReference type="Pfam" id="PF03795"/>
    </source>
</evidence>
<evidence type="ECO:0000313" key="5">
    <source>
        <dbReference type="Proteomes" id="UP000193564"/>
    </source>
</evidence>
<dbReference type="OrthoDB" id="9814407at2"/>
<evidence type="ECO:0000313" key="3">
    <source>
        <dbReference type="EMBL" id="BBZ07066.1"/>
    </source>
</evidence>
<dbReference type="InterPro" id="IPR011008">
    <property type="entry name" value="Dimeric_a/b-barrel"/>
</dbReference>
<dbReference type="Proteomes" id="UP000467201">
    <property type="component" value="Chromosome"/>
</dbReference>
<keyword evidence="4" id="KW-0378">Hydrolase</keyword>
<evidence type="ECO:0000313" key="6">
    <source>
        <dbReference type="Proteomes" id="UP000467201"/>
    </source>
</evidence>
<gene>
    <name evidence="4" type="ORF">AWC01_06180</name>
    <name evidence="3" type="ORF">MDOR_12350</name>
</gene>
<reference evidence="3 6" key="2">
    <citation type="journal article" date="2019" name="Emerg. Microbes Infect.">
        <title>Comprehensive subspecies identification of 175 nontuberculous mycobacteria species based on 7547 genomic profiles.</title>
        <authorList>
            <person name="Matsumoto Y."/>
            <person name="Kinjo T."/>
            <person name="Motooka D."/>
            <person name="Nabeya D."/>
            <person name="Jung N."/>
            <person name="Uechi K."/>
            <person name="Horii T."/>
            <person name="Iida T."/>
            <person name="Fujita J."/>
            <person name="Nakamura S."/>
        </authorList>
    </citation>
    <scope>NUCLEOTIDE SEQUENCE [LARGE SCALE GENOMIC DNA]</scope>
    <source>
        <strain evidence="3 6">JCM 12405</strain>
    </source>
</reference>
<dbReference type="AlphaFoldDB" id="A0A1X1TG37"/>
<proteinExistence type="inferred from homology"/>
<reference evidence="4 5" key="1">
    <citation type="submission" date="2016-01" db="EMBL/GenBank/DDBJ databases">
        <title>The new phylogeny of the genus Mycobacterium.</title>
        <authorList>
            <person name="Tarcisio F."/>
            <person name="Conor M."/>
            <person name="Antonella G."/>
            <person name="Elisabetta G."/>
            <person name="Giulia F.S."/>
            <person name="Sara T."/>
            <person name="Anna F."/>
            <person name="Clotilde B."/>
            <person name="Roberto B."/>
            <person name="Veronica D.S."/>
            <person name="Fabio R."/>
            <person name="Monica P."/>
            <person name="Olivier J."/>
            <person name="Enrico T."/>
            <person name="Nicola S."/>
        </authorList>
    </citation>
    <scope>NUCLEOTIDE SEQUENCE [LARGE SCALE GENOMIC DNA]</scope>
    <source>
        <strain evidence="4 5">DSM 44339</strain>
    </source>
</reference>
<dbReference type="Pfam" id="PF03795">
    <property type="entry name" value="YCII"/>
    <property type="match status" value="1"/>
</dbReference>
<comment type="similarity">
    <text evidence="1">Belongs to the YciI family.</text>
</comment>
<evidence type="ECO:0000256" key="1">
    <source>
        <dbReference type="ARBA" id="ARBA00007689"/>
    </source>
</evidence>
<dbReference type="Gene3D" id="3.30.70.1060">
    <property type="entry name" value="Dimeric alpha+beta barrel"/>
    <property type="match status" value="1"/>
</dbReference>
<dbReference type="InterPro" id="IPR005545">
    <property type="entry name" value="YCII"/>
</dbReference>
<dbReference type="EMBL" id="AP022605">
    <property type="protein sequence ID" value="BBZ07066.1"/>
    <property type="molecule type" value="Genomic_DNA"/>
</dbReference>
<dbReference type="PANTHER" id="PTHR37828">
    <property type="entry name" value="GSR2449 PROTEIN"/>
    <property type="match status" value="1"/>
</dbReference>
<dbReference type="PANTHER" id="PTHR37828:SF1">
    <property type="entry name" value="YCII-RELATED DOMAIN-CONTAINING PROTEIN"/>
    <property type="match status" value="1"/>
</dbReference>
<accession>A0A1X1TG37</accession>
<dbReference type="GO" id="GO:0016787">
    <property type="term" value="F:hydrolase activity"/>
    <property type="evidence" value="ECO:0007669"/>
    <property type="project" value="UniProtKB-KW"/>
</dbReference>
<dbReference type="STRING" id="126673.AWC01_06180"/>
<dbReference type="SUPFAM" id="SSF54909">
    <property type="entry name" value="Dimeric alpha+beta barrel"/>
    <property type="match status" value="1"/>
</dbReference>
<name>A0A1X1TG37_9MYCO</name>
<keyword evidence="5" id="KW-1185">Reference proteome</keyword>
<dbReference type="KEGG" id="mdr:MDOR_12350"/>
<organism evidence="4 5">
    <name type="scientific">Mycolicibacterium doricum</name>
    <dbReference type="NCBI Taxonomy" id="126673"/>
    <lineage>
        <taxon>Bacteria</taxon>
        <taxon>Bacillati</taxon>
        <taxon>Actinomycetota</taxon>
        <taxon>Actinomycetes</taxon>
        <taxon>Mycobacteriales</taxon>
        <taxon>Mycobacteriaceae</taxon>
        <taxon>Mycolicibacterium</taxon>
    </lineage>
</organism>
<reference evidence="3" key="3">
    <citation type="submission" date="2020-02" db="EMBL/GenBank/DDBJ databases">
        <authorList>
            <person name="Matsumoto Y."/>
            <person name="Motooka D."/>
            <person name="Nakamura S."/>
        </authorList>
    </citation>
    <scope>NUCLEOTIDE SEQUENCE</scope>
    <source>
        <strain evidence="3">JCM 12405</strain>
    </source>
</reference>
<dbReference type="Proteomes" id="UP000193564">
    <property type="component" value="Unassembled WGS sequence"/>
</dbReference>
<protein>
    <submittedName>
        <fullName evidence="3 4">GTP cyclohydrolase</fullName>
    </submittedName>
</protein>
<dbReference type="RefSeq" id="WP_085189045.1">
    <property type="nucleotide sequence ID" value="NZ_AP022605.1"/>
</dbReference>
<feature type="domain" description="YCII-related" evidence="2">
    <location>
        <begin position="3"/>
        <end position="77"/>
    </location>
</feature>
<sequence length="94" mass="10219">MFHVLTTTYLHPPDVIDQIRPAHLEWLGEQVAQGRILLAGRVESQAGAVLVTGDMSAEDADRIIVADPYQQAGAVRYERVSFNGAFRAPALSDG</sequence>
<dbReference type="EMBL" id="LQOS01000018">
    <property type="protein sequence ID" value="ORV43488.1"/>
    <property type="molecule type" value="Genomic_DNA"/>
</dbReference>